<feature type="transmembrane region" description="Helical" evidence="2">
    <location>
        <begin position="228"/>
        <end position="245"/>
    </location>
</feature>
<keyword evidence="1" id="KW-0325">Glycoprotein</keyword>
<keyword evidence="2" id="KW-0812">Transmembrane</keyword>
<keyword evidence="2" id="KW-1133">Transmembrane helix</keyword>
<keyword evidence="3" id="KW-1185">Reference proteome</keyword>
<organism evidence="3 4">
    <name type="scientific">Microtus ochrogaster</name>
    <name type="common">Prairie vole</name>
    <dbReference type="NCBI Taxonomy" id="79684"/>
    <lineage>
        <taxon>Eukaryota</taxon>
        <taxon>Metazoa</taxon>
        <taxon>Chordata</taxon>
        <taxon>Craniata</taxon>
        <taxon>Vertebrata</taxon>
        <taxon>Euteleostomi</taxon>
        <taxon>Mammalia</taxon>
        <taxon>Eutheria</taxon>
        <taxon>Euarchontoglires</taxon>
        <taxon>Glires</taxon>
        <taxon>Rodentia</taxon>
        <taxon>Myomorpha</taxon>
        <taxon>Muroidea</taxon>
        <taxon>Cricetidae</taxon>
        <taxon>Arvicolinae</taxon>
        <taxon>Microtus</taxon>
    </lineage>
</organism>
<reference evidence="4" key="1">
    <citation type="submission" date="2025-08" db="UniProtKB">
        <authorList>
            <consortium name="RefSeq"/>
        </authorList>
    </citation>
    <scope>IDENTIFICATION</scope>
</reference>
<name>A0ABM1AYZ8_MICOH</name>
<accession>A0ABM1AYZ8</accession>
<dbReference type="SUPFAM" id="SSF54452">
    <property type="entry name" value="MHC antigen-recognition domain"/>
    <property type="match status" value="1"/>
</dbReference>
<dbReference type="Proteomes" id="UP000694915">
    <property type="component" value="Unplaced"/>
</dbReference>
<dbReference type="RefSeq" id="XP_013210922.1">
    <property type="nucleotide sequence ID" value="XM_013355468.1"/>
</dbReference>
<protein>
    <submittedName>
        <fullName evidence="4">UL16-binding protein 1-like</fullName>
    </submittedName>
</protein>
<sequence length="285" mass="31825">MEEQQMLLAVWFSNSCIGRFLLRQQSKCPGNDAVSLCYSFTVNISESGLSHKVQGQLDEETFILCNRKNCHAIGGLGETLKAKQSWETQVNTLKDGIEQVIGRALYMKPKNDTIRANGNPNASCALYRNGHKVLYLHPSTRKWTEVDPGSMQIKEKWEQNKNLRDFLNKTSQGDCRDYLEKTISKLDLEKKLEPTVLVKDTAGIFTSTLPTIAPDVDQSSSMTTKPNAFVLLFTLALLVLLNYLLKMLQRSRESSSGSTTLPFHQPPPDESGCCGHNTSCSITLC</sequence>
<evidence type="ECO:0000313" key="3">
    <source>
        <dbReference type="Proteomes" id="UP000694915"/>
    </source>
</evidence>
<evidence type="ECO:0000256" key="2">
    <source>
        <dbReference type="SAM" id="Phobius"/>
    </source>
</evidence>
<evidence type="ECO:0000313" key="4">
    <source>
        <dbReference type="RefSeq" id="XP_013210922.1"/>
    </source>
</evidence>
<evidence type="ECO:0000256" key="1">
    <source>
        <dbReference type="ARBA" id="ARBA00023180"/>
    </source>
</evidence>
<gene>
    <name evidence="4" type="primary">LOC101981272</name>
</gene>
<proteinExistence type="predicted"/>
<keyword evidence="2" id="KW-0472">Membrane</keyword>
<dbReference type="InterPro" id="IPR011162">
    <property type="entry name" value="MHC_I/II-like_Ag-recog"/>
</dbReference>
<dbReference type="Gene3D" id="3.30.500.10">
    <property type="entry name" value="MHC class I-like antigen recognition-like"/>
    <property type="match status" value="1"/>
</dbReference>
<dbReference type="InterPro" id="IPR037055">
    <property type="entry name" value="MHC_I-like_Ag-recog_sf"/>
</dbReference>
<dbReference type="GeneID" id="101981272"/>